<dbReference type="PANTHER" id="PTHR15885:SF1">
    <property type="entry name" value="COILED-COIL DOMAIN-CONTAINING PROTEIN 174"/>
    <property type="match status" value="1"/>
</dbReference>
<dbReference type="InterPro" id="IPR025066">
    <property type="entry name" value="CCDC174-like"/>
</dbReference>
<evidence type="ECO:0000313" key="3">
    <source>
        <dbReference type="EMBL" id="POY73244.1"/>
    </source>
</evidence>
<feature type="compositionally biased region" description="Acidic residues" evidence="2">
    <location>
        <begin position="136"/>
        <end position="148"/>
    </location>
</feature>
<evidence type="ECO:0000256" key="2">
    <source>
        <dbReference type="SAM" id="MobiDB-lite"/>
    </source>
</evidence>
<protein>
    <submittedName>
        <fullName evidence="3">Uncharacterized protein</fullName>
    </submittedName>
</protein>
<keyword evidence="4" id="KW-1185">Reference proteome</keyword>
<dbReference type="PANTHER" id="PTHR15885">
    <property type="entry name" value="COILED-COIL DOMAIN-CONTAINING PROTEIN 174"/>
    <property type="match status" value="1"/>
</dbReference>
<gene>
    <name evidence="3" type="ORF">BMF94_3577</name>
</gene>
<organism evidence="3 4">
    <name type="scientific">Rhodotorula taiwanensis</name>
    <dbReference type="NCBI Taxonomy" id="741276"/>
    <lineage>
        <taxon>Eukaryota</taxon>
        <taxon>Fungi</taxon>
        <taxon>Dikarya</taxon>
        <taxon>Basidiomycota</taxon>
        <taxon>Pucciniomycotina</taxon>
        <taxon>Microbotryomycetes</taxon>
        <taxon>Sporidiobolales</taxon>
        <taxon>Sporidiobolaceae</taxon>
        <taxon>Rhodotorula</taxon>
    </lineage>
</organism>
<reference evidence="3 4" key="1">
    <citation type="journal article" date="2018" name="Front. Microbiol.">
        <title>Prospects for Fungal Bioremediation of Acidic Radioactive Waste Sites: Characterization and Genome Sequence of Rhodotorula taiwanensis MD1149.</title>
        <authorList>
            <person name="Tkavc R."/>
            <person name="Matrosova V.Y."/>
            <person name="Grichenko O.E."/>
            <person name="Gostincar C."/>
            <person name="Volpe R.P."/>
            <person name="Klimenkova P."/>
            <person name="Gaidamakova E.K."/>
            <person name="Zhou C.E."/>
            <person name="Stewart B.J."/>
            <person name="Lyman M.G."/>
            <person name="Malfatti S.A."/>
            <person name="Rubinfeld B."/>
            <person name="Courtot M."/>
            <person name="Singh J."/>
            <person name="Dalgard C.L."/>
            <person name="Hamilton T."/>
            <person name="Frey K.G."/>
            <person name="Gunde-Cimerman N."/>
            <person name="Dugan L."/>
            <person name="Daly M.J."/>
        </authorList>
    </citation>
    <scope>NUCLEOTIDE SEQUENCE [LARGE SCALE GENOMIC DNA]</scope>
    <source>
        <strain evidence="3 4">MD1149</strain>
    </source>
</reference>
<dbReference type="STRING" id="741276.A0A2S5B8Z1"/>
<dbReference type="Pfam" id="PF13300">
    <property type="entry name" value="DUF4078"/>
    <property type="match status" value="1"/>
</dbReference>
<sequence length="366" mass="40427">MPPPPAKKARTTVSSSSFLDIKAQISKHEDDFNKSRQSGQPTVITGGVPRQQKKLPAWARQNKGLASRAAKDQVIYEEDVGQGKDPDQVRKHLERKAAVYQKIRKGKTGGLTEAQIDALLVDFDAHADGANFSGASDDDDDASSDVDESLTVPTRLIEPDRDEPDPAFAHDPLVEYTDEFGRARMVPRSEVPRGAPFRDPNAVEMQYHGVADQAQGEEIASGAFKPGEGPDPSNVYYGDQTSFPVYEPDPEVLARRAATLAAAAAAPLVSHYDASRENRTKGAGFYQFSGNEDERQAQMEALAREREETERRRREKEELGDAVKRKRESEVEERKRKIEAKRREVEEKRRRLKAAGDAAGSGTSAP</sequence>
<dbReference type="EMBL" id="PJQD01000038">
    <property type="protein sequence ID" value="POY73244.1"/>
    <property type="molecule type" value="Genomic_DNA"/>
</dbReference>
<accession>A0A2S5B8Z1</accession>
<proteinExistence type="predicted"/>
<keyword evidence="1" id="KW-0175">Coiled coil</keyword>
<feature type="region of interest" description="Disordered" evidence="2">
    <location>
        <begin position="221"/>
        <end position="242"/>
    </location>
</feature>
<evidence type="ECO:0000313" key="4">
    <source>
        <dbReference type="Proteomes" id="UP000237144"/>
    </source>
</evidence>
<dbReference type="Proteomes" id="UP000237144">
    <property type="component" value="Unassembled WGS sequence"/>
</dbReference>
<name>A0A2S5B8Z1_9BASI</name>
<feature type="region of interest" description="Disordered" evidence="2">
    <location>
        <begin position="25"/>
        <end position="55"/>
    </location>
</feature>
<feature type="region of interest" description="Disordered" evidence="2">
    <location>
        <begin position="128"/>
        <end position="169"/>
    </location>
</feature>
<feature type="compositionally biased region" description="Low complexity" evidence="2">
    <location>
        <begin position="355"/>
        <end position="366"/>
    </location>
</feature>
<dbReference type="GO" id="GO:0005634">
    <property type="term" value="C:nucleus"/>
    <property type="evidence" value="ECO:0007669"/>
    <property type="project" value="TreeGrafter"/>
</dbReference>
<dbReference type="AlphaFoldDB" id="A0A2S5B8Z1"/>
<evidence type="ECO:0000256" key="1">
    <source>
        <dbReference type="ARBA" id="ARBA00023054"/>
    </source>
</evidence>
<comment type="caution">
    <text evidence="3">The sequence shown here is derived from an EMBL/GenBank/DDBJ whole genome shotgun (WGS) entry which is preliminary data.</text>
</comment>
<feature type="region of interest" description="Disordered" evidence="2">
    <location>
        <begin position="283"/>
        <end position="366"/>
    </location>
</feature>
<feature type="compositionally biased region" description="Basic and acidic residues" evidence="2">
    <location>
        <begin position="292"/>
        <end position="349"/>
    </location>
</feature>
<dbReference type="OrthoDB" id="333551at2759"/>